<name>A0A1L3LJF2_9HYPH</name>
<sequence>MVRDLALLALAALPLMGSPGPATLSLAGMAAAHPPASIAARSLSFC</sequence>
<evidence type="ECO:0000313" key="1">
    <source>
        <dbReference type="EMBL" id="APG90217.1"/>
    </source>
</evidence>
<protein>
    <submittedName>
        <fullName evidence="1">Uncharacterized protein</fullName>
    </submittedName>
</protein>
<dbReference type="Proteomes" id="UP000182306">
    <property type="component" value="Chromosome"/>
</dbReference>
<accession>A0A1L3LJF2</accession>
<dbReference type="KEGG" id="same:SAMCFNEI73_Ch0895"/>
<reference evidence="1 2" key="1">
    <citation type="submission" date="2015-10" db="EMBL/GenBank/DDBJ databases">
        <title>Genomic differences between typical nodule nitrogen-fixing rhizobial strains and those coming from bean seeds.</title>
        <authorList>
            <person name="Peralta H."/>
            <person name="Aguilar-Vera A."/>
            <person name="Diaz R."/>
            <person name="Mora Y."/>
            <person name="Martinez-Batallar G."/>
            <person name="Salazar E."/>
            <person name="Vargas-Lagunas C."/>
            <person name="Encarnacion S."/>
            <person name="Girard L."/>
            <person name="Mora J."/>
        </authorList>
    </citation>
    <scope>NUCLEOTIDE SEQUENCE [LARGE SCALE GENOMIC DNA]</scope>
    <source>
        <strain evidence="1 2">CFNEI 73</strain>
    </source>
</reference>
<proteinExistence type="predicted"/>
<dbReference type="AlphaFoldDB" id="A0A1L3LJF2"/>
<dbReference type="EMBL" id="CP013107">
    <property type="protein sequence ID" value="APG90217.1"/>
    <property type="molecule type" value="Genomic_DNA"/>
</dbReference>
<keyword evidence="2" id="KW-1185">Reference proteome</keyword>
<gene>
    <name evidence="1" type="ORF">SAMCFNEI73_Ch0895</name>
</gene>
<dbReference type="STRING" id="194963.SAMCFNEI73_Ch0895"/>
<evidence type="ECO:0000313" key="2">
    <source>
        <dbReference type="Proteomes" id="UP000182306"/>
    </source>
</evidence>
<organism evidence="1 2">
    <name type="scientific">Sinorhizobium americanum</name>
    <dbReference type="NCBI Taxonomy" id="194963"/>
    <lineage>
        <taxon>Bacteria</taxon>
        <taxon>Pseudomonadati</taxon>
        <taxon>Pseudomonadota</taxon>
        <taxon>Alphaproteobacteria</taxon>
        <taxon>Hyphomicrobiales</taxon>
        <taxon>Rhizobiaceae</taxon>
        <taxon>Sinorhizobium/Ensifer group</taxon>
        <taxon>Sinorhizobium</taxon>
    </lineage>
</organism>
<dbReference type="RefSeq" id="WP_234782231.1">
    <property type="nucleotide sequence ID" value="NZ_CP013107.1"/>
</dbReference>